<proteinExistence type="predicted"/>
<dbReference type="Proteomes" id="UP001153269">
    <property type="component" value="Unassembled WGS sequence"/>
</dbReference>
<accession>A0A9N7V6X8</accession>
<evidence type="ECO:0000313" key="2">
    <source>
        <dbReference type="Proteomes" id="UP001153269"/>
    </source>
</evidence>
<comment type="caution">
    <text evidence="1">The sequence shown here is derived from an EMBL/GenBank/DDBJ whole genome shotgun (WGS) entry which is preliminary data.</text>
</comment>
<gene>
    <name evidence="1" type="ORF">PLEPLA_LOCUS34589</name>
</gene>
<evidence type="ECO:0000313" key="1">
    <source>
        <dbReference type="EMBL" id="CAB1446871.1"/>
    </source>
</evidence>
<protein>
    <submittedName>
        <fullName evidence="1">Uncharacterized protein</fullName>
    </submittedName>
</protein>
<sequence>MITSSRRLVCLDKQLCVQNFLKAETGAVWGHLNHQHGQTVLRQLGLSLHHHCGPKPIQCLAQAAVSASGSNGVCA</sequence>
<keyword evidence="2" id="KW-1185">Reference proteome</keyword>
<dbReference type="EMBL" id="CADEAL010003928">
    <property type="protein sequence ID" value="CAB1446871.1"/>
    <property type="molecule type" value="Genomic_DNA"/>
</dbReference>
<name>A0A9N7V6X8_PLEPL</name>
<organism evidence="1 2">
    <name type="scientific">Pleuronectes platessa</name>
    <name type="common">European plaice</name>
    <dbReference type="NCBI Taxonomy" id="8262"/>
    <lineage>
        <taxon>Eukaryota</taxon>
        <taxon>Metazoa</taxon>
        <taxon>Chordata</taxon>
        <taxon>Craniata</taxon>
        <taxon>Vertebrata</taxon>
        <taxon>Euteleostomi</taxon>
        <taxon>Actinopterygii</taxon>
        <taxon>Neopterygii</taxon>
        <taxon>Teleostei</taxon>
        <taxon>Neoteleostei</taxon>
        <taxon>Acanthomorphata</taxon>
        <taxon>Carangaria</taxon>
        <taxon>Pleuronectiformes</taxon>
        <taxon>Pleuronectoidei</taxon>
        <taxon>Pleuronectidae</taxon>
        <taxon>Pleuronectes</taxon>
    </lineage>
</organism>
<reference evidence="1" key="1">
    <citation type="submission" date="2020-03" db="EMBL/GenBank/DDBJ databases">
        <authorList>
            <person name="Weist P."/>
        </authorList>
    </citation>
    <scope>NUCLEOTIDE SEQUENCE</scope>
</reference>
<dbReference type="AlphaFoldDB" id="A0A9N7V6X8"/>